<keyword evidence="2" id="KW-1185">Reference proteome</keyword>
<sequence>MMAKTPNNQAEIIDNPHIRDLFATQALSFSMVGTSNVSITLSSARWSPVKKAVQHVVVERVVMPLTGAQNMAVALNDFLIKQGHDPSAAITAGESRQ</sequence>
<comment type="caution">
    <text evidence="1">The sequence shown here is derived from an EMBL/GenBank/DDBJ whole genome shotgun (WGS) entry which is preliminary data.</text>
</comment>
<dbReference type="EMBL" id="JAVUPU010000002">
    <property type="protein sequence ID" value="MDT9598193.1"/>
    <property type="molecule type" value="Genomic_DNA"/>
</dbReference>
<name>A0ABU3Q445_9SPHN</name>
<dbReference type="RefSeq" id="WP_315724019.1">
    <property type="nucleotide sequence ID" value="NZ_JAVUPU010000002.1"/>
</dbReference>
<gene>
    <name evidence="1" type="ORF">RQX22_04410</name>
</gene>
<organism evidence="1 2">
    <name type="scientific">Sphingosinicella rhizophila</name>
    <dbReference type="NCBI Taxonomy" id="3050082"/>
    <lineage>
        <taxon>Bacteria</taxon>
        <taxon>Pseudomonadati</taxon>
        <taxon>Pseudomonadota</taxon>
        <taxon>Alphaproteobacteria</taxon>
        <taxon>Sphingomonadales</taxon>
        <taxon>Sphingosinicellaceae</taxon>
        <taxon>Sphingosinicella</taxon>
    </lineage>
</organism>
<dbReference type="Proteomes" id="UP001259572">
    <property type="component" value="Unassembled WGS sequence"/>
</dbReference>
<reference evidence="1 2" key="1">
    <citation type="submission" date="2023-05" db="EMBL/GenBank/DDBJ databases">
        <authorList>
            <person name="Guo Y."/>
        </authorList>
    </citation>
    <scope>NUCLEOTIDE SEQUENCE [LARGE SCALE GENOMIC DNA]</scope>
    <source>
        <strain evidence="1 2">GR2756</strain>
    </source>
</reference>
<evidence type="ECO:0000313" key="1">
    <source>
        <dbReference type="EMBL" id="MDT9598193.1"/>
    </source>
</evidence>
<evidence type="ECO:0000313" key="2">
    <source>
        <dbReference type="Proteomes" id="UP001259572"/>
    </source>
</evidence>
<proteinExistence type="predicted"/>
<protein>
    <submittedName>
        <fullName evidence="1">Uncharacterized protein</fullName>
    </submittedName>
</protein>
<accession>A0ABU3Q445</accession>